<keyword evidence="3" id="KW-1185">Reference proteome</keyword>
<evidence type="ECO:0000313" key="2">
    <source>
        <dbReference type="EMBL" id="CAL1382127.1"/>
    </source>
</evidence>
<organism evidence="2 3">
    <name type="scientific">Linum trigynum</name>
    <dbReference type="NCBI Taxonomy" id="586398"/>
    <lineage>
        <taxon>Eukaryota</taxon>
        <taxon>Viridiplantae</taxon>
        <taxon>Streptophyta</taxon>
        <taxon>Embryophyta</taxon>
        <taxon>Tracheophyta</taxon>
        <taxon>Spermatophyta</taxon>
        <taxon>Magnoliopsida</taxon>
        <taxon>eudicotyledons</taxon>
        <taxon>Gunneridae</taxon>
        <taxon>Pentapetalae</taxon>
        <taxon>rosids</taxon>
        <taxon>fabids</taxon>
        <taxon>Malpighiales</taxon>
        <taxon>Linaceae</taxon>
        <taxon>Linum</taxon>
    </lineage>
</organism>
<sequence length="185" mass="21316">MDPYDFTKLREYSSIPEDGYPKASWNNQDGGSQGFGFFYQPPPKKKNHINGDMKRLPHSKKISFQYRSQGASSEVKSSATTPSDSSFLWSTEEFLQKMERLGEIVEQACARLIHNHLLPIVEKGKEVEEAIRKDVEEEMSIKKEEDLERSQVVERIEEKRREVEEANGAHDEDDIVVDEVSTSYK</sequence>
<name>A0AAV2E8H7_9ROSI</name>
<dbReference type="Proteomes" id="UP001497516">
    <property type="component" value="Chromosome 4"/>
</dbReference>
<feature type="compositionally biased region" description="Basic and acidic residues" evidence="1">
    <location>
        <begin position="160"/>
        <end position="170"/>
    </location>
</feature>
<evidence type="ECO:0000313" key="3">
    <source>
        <dbReference type="Proteomes" id="UP001497516"/>
    </source>
</evidence>
<proteinExistence type="predicted"/>
<feature type="region of interest" description="Disordered" evidence="1">
    <location>
        <begin position="160"/>
        <end position="185"/>
    </location>
</feature>
<feature type="region of interest" description="Disordered" evidence="1">
    <location>
        <begin position="16"/>
        <end position="54"/>
    </location>
</feature>
<protein>
    <submittedName>
        <fullName evidence="2">Uncharacterized protein</fullName>
    </submittedName>
</protein>
<feature type="region of interest" description="Disordered" evidence="1">
    <location>
        <begin position="66"/>
        <end position="85"/>
    </location>
</feature>
<reference evidence="2 3" key="1">
    <citation type="submission" date="2024-04" db="EMBL/GenBank/DDBJ databases">
        <authorList>
            <person name="Fracassetti M."/>
        </authorList>
    </citation>
    <scope>NUCLEOTIDE SEQUENCE [LARGE SCALE GENOMIC DNA]</scope>
</reference>
<accession>A0AAV2E8H7</accession>
<evidence type="ECO:0000256" key="1">
    <source>
        <dbReference type="SAM" id="MobiDB-lite"/>
    </source>
</evidence>
<dbReference type="AlphaFoldDB" id="A0AAV2E8H7"/>
<dbReference type="EMBL" id="OZ034817">
    <property type="protein sequence ID" value="CAL1382127.1"/>
    <property type="molecule type" value="Genomic_DNA"/>
</dbReference>
<gene>
    <name evidence="2" type="ORF">LTRI10_LOCUS23467</name>
</gene>